<evidence type="ECO:0000313" key="1">
    <source>
        <dbReference type="EMBL" id="KAB5569135.1"/>
    </source>
</evidence>
<sequence length="174" mass="19930">MRVNLTHNDNIKKIDDVAHHIELEKDRLHAEKPINEVFMSETKMHGTYGSKYKMGEVKQDFQLYEIENLDYDTTSHLVEDLNETSNPHSNSGSDILSIPTLMEHNHEQSQPRRSICEPIPRCRFEIEGETFMISPQDDEEPQTLSDALSGLHSQANVESMEDLCQADLCSSHGY</sequence>
<evidence type="ECO:0000313" key="2">
    <source>
        <dbReference type="Proteomes" id="UP000326939"/>
    </source>
</evidence>
<reference evidence="2" key="1">
    <citation type="journal article" date="2019" name="Gigascience">
        <title>De novo genome assembly of the endangered Acer yangbiense, a plant species with extremely small populations endemic to Yunnan Province, China.</title>
        <authorList>
            <person name="Yang J."/>
            <person name="Wariss H.M."/>
            <person name="Tao L."/>
            <person name="Zhang R."/>
            <person name="Yun Q."/>
            <person name="Hollingsworth P."/>
            <person name="Dao Z."/>
            <person name="Luo G."/>
            <person name="Guo H."/>
            <person name="Ma Y."/>
            <person name="Sun W."/>
        </authorList>
    </citation>
    <scope>NUCLEOTIDE SEQUENCE [LARGE SCALE GENOMIC DNA]</scope>
    <source>
        <strain evidence="2">cv. br00</strain>
    </source>
</reference>
<accession>A0A5N5NNE0</accession>
<comment type="caution">
    <text evidence="1">The sequence shown here is derived from an EMBL/GenBank/DDBJ whole genome shotgun (WGS) entry which is preliminary data.</text>
</comment>
<dbReference type="EMBL" id="VDCV01000002">
    <property type="protein sequence ID" value="KAB5569135.1"/>
    <property type="molecule type" value="Genomic_DNA"/>
</dbReference>
<gene>
    <name evidence="1" type="ORF">DKX38_002928</name>
</gene>
<dbReference type="Proteomes" id="UP000326939">
    <property type="component" value="Chromosome 2"/>
</dbReference>
<protein>
    <submittedName>
        <fullName evidence="1">Uncharacterized protein</fullName>
    </submittedName>
</protein>
<dbReference type="AlphaFoldDB" id="A0A5N5NNE0"/>
<keyword evidence="2" id="KW-1185">Reference proteome</keyword>
<proteinExistence type="predicted"/>
<name>A0A5N5NNE0_9ROSI</name>
<organism evidence="1 2">
    <name type="scientific">Salix brachista</name>
    <dbReference type="NCBI Taxonomy" id="2182728"/>
    <lineage>
        <taxon>Eukaryota</taxon>
        <taxon>Viridiplantae</taxon>
        <taxon>Streptophyta</taxon>
        <taxon>Embryophyta</taxon>
        <taxon>Tracheophyta</taxon>
        <taxon>Spermatophyta</taxon>
        <taxon>Magnoliopsida</taxon>
        <taxon>eudicotyledons</taxon>
        <taxon>Gunneridae</taxon>
        <taxon>Pentapetalae</taxon>
        <taxon>rosids</taxon>
        <taxon>fabids</taxon>
        <taxon>Malpighiales</taxon>
        <taxon>Salicaceae</taxon>
        <taxon>Saliceae</taxon>
        <taxon>Salix</taxon>
    </lineage>
</organism>